<organism evidence="1 2">
    <name type="scientific">Rhodoferax lithotrophicus</name>
    <dbReference type="NCBI Taxonomy" id="2798804"/>
    <lineage>
        <taxon>Bacteria</taxon>
        <taxon>Pseudomonadati</taxon>
        <taxon>Pseudomonadota</taxon>
        <taxon>Betaproteobacteria</taxon>
        <taxon>Burkholderiales</taxon>
        <taxon>Comamonadaceae</taxon>
        <taxon>Rhodoferax</taxon>
    </lineage>
</organism>
<reference evidence="1 2" key="1">
    <citation type="journal article" date="2021" name="Microbiol. Spectr.">
        <title>A Single Bacterium Capable of Oxidation and Reduction of Iron at Circumneutral pH.</title>
        <authorList>
            <person name="Kato S."/>
            <person name="Ohkuma M."/>
        </authorList>
    </citation>
    <scope>NUCLEOTIDE SEQUENCE [LARGE SCALE GENOMIC DNA]</scope>
    <source>
        <strain evidence="1 2">MIZ03</strain>
    </source>
</reference>
<dbReference type="Proteomes" id="UP000824366">
    <property type="component" value="Chromosome"/>
</dbReference>
<evidence type="ECO:0000313" key="1">
    <source>
        <dbReference type="EMBL" id="BCO25830.1"/>
    </source>
</evidence>
<sequence>MVDLHRVIQQLAERCQLDLGNPFEVRLFREGDFSVANMPVHDASSCQTLRTMLTLQLRLESSSSEDMGIEGVNFLWHQCRHLLGKFCTSSEVVETPPRVM</sequence>
<accession>A0ABN6D1I2</accession>
<evidence type="ECO:0000313" key="2">
    <source>
        <dbReference type="Proteomes" id="UP000824366"/>
    </source>
</evidence>
<protein>
    <submittedName>
        <fullName evidence="1">Uncharacterized protein</fullName>
    </submittedName>
</protein>
<dbReference type="EMBL" id="AP024238">
    <property type="protein sequence ID" value="BCO25830.1"/>
    <property type="molecule type" value="Genomic_DNA"/>
</dbReference>
<proteinExistence type="predicted"/>
<keyword evidence="2" id="KW-1185">Reference proteome</keyword>
<name>A0ABN6D1I2_9BURK</name>
<gene>
    <name evidence="1" type="ORF">MIZ03_0709</name>
</gene>